<proteinExistence type="inferred from homology"/>
<feature type="region of interest" description="Disordered" evidence="2">
    <location>
        <begin position="650"/>
        <end position="691"/>
    </location>
</feature>
<feature type="compositionally biased region" description="Basic and acidic residues" evidence="2">
    <location>
        <begin position="171"/>
        <end position="202"/>
    </location>
</feature>
<evidence type="ECO:0000256" key="1">
    <source>
        <dbReference type="ARBA" id="ARBA00006832"/>
    </source>
</evidence>
<dbReference type="KEGG" id="ksn:43590214"/>
<dbReference type="Pfam" id="PF08265">
    <property type="entry name" value="YL1_C"/>
    <property type="match status" value="1"/>
</dbReference>
<reference evidence="3" key="2">
    <citation type="submission" date="2024-01" db="EMBL/GenBank/DDBJ databases">
        <title>Comparative genomics of Cryptococcus and Kwoniella reveals pathogenesis evolution and contrasting modes of karyotype evolution via chromosome fusion or intercentromeric recombination.</title>
        <authorList>
            <person name="Coelho M.A."/>
            <person name="David-Palma M."/>
            <person name="Shea T."/>
            <person name="Bowers K."/>
            <person name="McGinley-Smith S."/>
            <person name="Mohammad A.W."/>
            <person name="Gnirke A."/>
            <person name="Yurkov A.M."/>
            <person name="Nowrousian M."/>
            <person name="Sun S."/>
            <person name="Cuomo C.A."/>
            <person name="Heitman J."/>
        </authorList>
    </citation>
    <scope>NUCLEOTIDE SEQUENCE</scope>
    <source>
        <strain evidence="3">CBS 12478</strain>
    </source>
</reference>
<feature type="region of interest" description="Disordered" evidence="2">
    <location>
        <begin position="146"/>
        <end position="207"/>
    </location>
</feature>
<feature type="region of interest" description="Disordered" evidence="2">
    <location>
        <begin position="274"/>
        <end position="348"/>
    </location>
</feature>
<dbReference type="PANTHER" id="PTHR13275">
    <property type="entry name" value="YL-1 PROTEIN TRANSCRIPTION FACTOR-LIKE 1"/>
    <property type="match status" value="1"/>
</dbReference>
<feature type="compositionally biased region" description="Basic and acidic residues" evidence="2">
    <location>
        <begin position="285"/>
        <end position="300"/>
    </location>
</feature>
<dbReference type="GeneID" id="43590214"/>
<feature type="region of interest" description="Disordered" evidence="2">
    <location>
        <begin position="374"/>
        <end position="488"/>
    </location>
</feature>
<dbReference type="Proteomes" id="UP000322225">
    <property type="component" value="Chromosome 5"/>
</dbReference>
<feature type="compositionally biased region" description="Low complexity" evidence="2">
    <location>
        <begin position="385"/>
        <end position="400"/>
    </location>
</feature>
<dbReference type="PANTHER" id="PTHR13275:SF4">
    <property type="entry name" value="VACUOLAR PROTEIN SORTING-ASSOCIATED PROTEIN 72 HOMOLOG"/>
    <property type="match status" value="1"/>
</dbReference>
<reference evidence="3" key="1">
    <citation type="submission" date="2017-08" db="EMBL/GenBank/DDBJ databases">
        <authorList>
            <person name="Cuomo C."/>
            <person name="Billmyre B."/>
            <person name="Heitman J."/>
        </authorList>
    </citation>
    <scope>NUCLEOTIDE SEQUENCE</scope>
    <source>
        <strain evidence="3">CBS 12478</strain>
    </source>
</reference>
<feature type="compositionally biased region" description="Basic residues" evidence="2">
    <location>
        <begin position="682"/>
        <end position="691"/>
    </location>
</feature>
<feature type="compositionally biased region" description="Polar residues" evidence="2">
    <location>
        <begin position="310"/>
        <end position="328"/>
    </location>
</feature>
<name>A0A5M6BV36_9TREE</name>
<protein>
    <submittedName>
        <fullName evidence="3">Uncharacterized protein</fullName>
    </submittedName>
</protein>
<keyword evidence="4" id="KW-1185">Reference proteome</keyword>
<dbReference type="SMART" id="SM00993">
    <property type="entry name" value="YL1_C"/>
    <property type="match status" value="1"/>
</dbReference>
<dbReference type="InterPro" id="IPR013272">
    <property type="entry name" value="Vps72/YL1_C"/>
</dbReference>
<feature type="compositionally biased region" description="Low complexity" evidence="2">
    <location>
        <begin position="410"/>
        <end position="436"/>
    </location>
</feature>
<dbReference type="Pfam" id="PF05764">
    <property type="entry name" value="YL1"/>
    <property type="match status" value="1"/>
</dbReference>
<feature type="region of interest" description="Disordered" evidence="2">
    <location>
        <begin position="60"/>
        <end position="118"/>
    </location>
</feature>
<feature type="compositionally biased region" description="Basic and acidic residues" evidence="2">
    <location>
        <begin position="476"/>
        <end position="488"/>
    </location>
</feature>
<sequence length="691" mass="76049">MASYETVATGRAKRSTAGNRMRELLEQAHQEDDDDMFAEVEDDEEFVAPQEVRDVFLEDFADTDDEVDLDEEDEEQALRREERKKAKGKSKAIYNPLAGQPKPSKQIRFADPSSSTSTTALDVSLIDSDLDPTNMAPSTLVLALRKQRREAKRAGRSEARRSNLRASTLRTEAEILEKEKQEKENPNRKGRRAQHETGEVRGLRPMTQDELIAAALEEEERNKESLRDWLKKEEEKRELRRVGRKRVRGPRWTWISRTVGKLVEVVGEEEEVQAVPTEDIADTELVEKNTEPDIKLDHSEPASQPEKAQDPQTYTTTTVPAVSETPDTSVPADPVVEASNVPSASVSQEPEILAVAPADPSILPVEGSTIAVDGIVPSNVPAPPESEASAALTPAAPVPSQTEATTETQSAVPSSPSSASVVPQPTATLPPVALTTEPSNPLPVDTSVSETTPTEPKAGPSEVPPQPVAQPLSEEVLSKAKTTDDLESEPSKYMRNYLILSQIPGGLPAELKIVLGDHVDWDEVKYIPSRNRPINRRPPTCPFTGLPAKYRHPQTQIPYATVSAYKEIEALLQNRYVWNEVGGCWSGCEEDVAAEGVEEIDGWWEATNGGWLAGKEIPQRQEVEEEEVVVPSQEEEMEIQQKEVVEEVASIGKGKGKGKRKRDKDGMRASATPIEVVEPVPKKAKGKGKKK</sequence>
<dbReference type="GO" id="GO:0005634">
    <property type="term" value="C:nucleus"/>
    <property type="evidence" value="ECO:0007669"/>
    <property type="project" value="TreeGrafter"/>
</dbReference>
<evidence type="ECO:0000313" key="4">
    <source>
        <dbReference type="Proteomes" id="UP000322225"/>
    </source>
</evidence>
<gene>
    <name evidence="3" type="ORF">CI109_102761</name>
</gene>
<feature type="compositionally biased region" description="Acidic residues" evidence="2">
    <location>
        <begin position="60"/>
        <end position="75"/>
    </location>
</feature>
<dbReference type="OrthoDB" id="78296at2759"/>
<evidence type="ECO:0000256" key="2">
    <source>
        <dbReference type="SAM" id="MobiDB-lite"/>
    </source>
</evidence>
<dbReference type="AlphaFoldDB" id="A0A5M6BV36"/>
<dbReference type="RefSeq" id="XP_031859642.1">
    <property type="nucleotide sequence ID" value="XM_032006061.1"/>
</dbReference>
<evidence type="ECO:0000313" key="3">
    <source>
        <dbReference type="EMBL" id="WWD18311.1"/>
    </source>
</evidence>
<dbReference type="EMBL" id="CP144055">
    <property type="protein sequence ID" value="WWD18311.1"/>
    <property type="molecule type" value="Genomic_DNA"/>
</dbReference>
<feature type="region of interest" description="Disordered" evidence="2">
    <location>
        <begin position="1"/>
        <end position="20"/>
    </location>
</feature>
<dbReference type="InterPro" id="IPR046757">
    <property type="entry name" value="YL1_N"/>
</dbReference>
<accession>A0A5M6BV36</accession>
<comment type="similarity">
    <text evidence="1">Belongs to the VPS72/YL1 family.</text>
</comment>
<feature type="compositionally biased region" description="Basic and acidic residues" evidence="2">
    <location>
        <begin position="152"/>
        <end position="161"/>
    </location>
</feature>
<organism evidence="3 4">
    <name type="scientific">Kwoniella shandongensis</name>
    <dbReference type="NCBI Taxonomy" id="1734106"/>
    <lineage>
        <taxon>Eukaryota</taxon>
        <taxon>Fungi</taxon>
        <taxon>Dikarya</taxon>
        <taxon>Basidiomycota</taxon>
        <taxon>Agaricomycotina</taxon>
        <taxon>Tremellomycetes</taxon>
        <taxon>Tremellales</taxon>
        <taxon>Cryptococcaceae</taxon>
        <taxon>Kwoniella</taxon>
    </lineage>
</organism>